<dbReference type="InterPro" id="IPR035994">
    <property type="entry name" value="Nucleoside_phosphorylase_sf"/>
</dbReference>
<dbReference type="Gene3D" id="3.40.50.1580">
    <property type="entry name" value="Nucleoside phosphorylase domain"/>
    <property type="match status" value="1"/>
</dbReference>
<accession>A0A1D1YRN1</accession>
<name>A0A1D1YRN1_9ARAE</name>
<dbReference type="Pfam" id="PF01048">
    <property type="entry name" value="PNP_UDP_1"/>
    <property type="match status" value="1"/>
</dbReference>
<dbReference type="GO" id="GO:0003824">
    <property type="term" value="F:catalytic activity"/>
    <property type="evidence" value="ECO:0007669"/>
    <property type="project" value="InterPro"/>
</dbReference>
<feature type="signal peptide" evidence="2">
    <location>
        <begin position="1"/>
        <end position="46"/>
    </location>
</feature>
<feature type="non-terminal residue" evidence="4">
    <location>
        <position position="1"/>
    </location>
</feature>
<feature type="region of interest" description="Disordered" evidence="1">
    <location>
        <begin position="1"/>
        <end position="22"/>
    </location>
</feature>
<protein>
    <submittedName>
        <fullName evidence="4">Bark storage protein A</fullName>
    </submittedName>
</protein>
<dbReference type="InterPro" id="IPR000845">
    <property type="entry name" value="Nucleoside_phosphorylase_d"/>
</dbReference>
<evidence type="ECO:0000259" key="3">
    <source>
        <dbReference type="Pfam" id="PF01048"/>
    </source>
</evidence>
<dbReference type="AlphaFoldDB" id="A0A1D1YRN1"/>
<organism evidence="4">
    <name type="scientific">Anthurium amnicola</name>
    <dbReference type="NCBI Taxonomy" id="1678845"/>
    <lineage>
        <taxon>Eukaryota</taxon>
        <taxon>Viridiplantae</taxon>
        <taxon>Streptophyta</taxon>
        <taxon>Embryophyta</taxon>
        <taxon>Tracheophyta</taxon>
        <taxon>Spermatophyta</taxon>
        <taxon>Magnoliopsida</taxon>
        <taxon>Liliopsida</taxon>
        <taxon>Araceae</taxon>
        <taxon>Pothoideae</taxon>
        <taxon>Potheae</taxon>
        <taxon>Anthurium</taxon>
    </lineage>
</organism>
<dbReference type="GO" id="GO:0009116">
    <property type="term" value="P:nucleoside metabolic process"/>
    <property type="evidence" value="ECO:0007669"/>
    <property type="project" value="InterPro"/>
</dbReference>
<evidence type="ECO:0000256" key="2">
    <source>
        <dbReference type="SAM" id="SignalP"/>
    </source>
</evidence>
<dbReference type="SUPFAM" id="SSF53167">
    <property type="entry name" value="Purine and uridine phosphorylases"/>
    <property type="match status" value="1"/>
</dbReference>
<feature type="compositionally biased region" description="Low complexity" evidence="1">
    <location>
        <begin position="1"/>
        <end position="17"/>
    </location>
</feature>
<feature type="chain" id="PRO_5008900432" evidence="2">
    <location>
        <begin position="47"/>
        <end position="363"/>
    </location>
</feature>
<evidence type="ECO:0000313" key="4">
    <source>
        <dbReference type="EMBL" id="JAT57318.1"/>
    </source>
</evidence>
<evidence type="ECO:0000256" key="1">
    <source>
        <dbReference type="SAM" id="MobiDB-lite"/>
    </source>
</evidence>
<feature type="domain" description="Nucleoside phosphorylase" evidence="3">
    <location>
        <begin position="70"/>
        <end position="346"/>
    </location>
</feature>
<reference evidence="4" key="1">
    <citation type="submission" date="2015-07" db="EMBL/GenBank/DDBJ databases">
        <title>Transcriptome Assembly of Anthurium amnicola.</title>
        <authorList>
            <person name="Suzuki J."/>
        </authorList>
    </citation>
    <scope>NUCLEOTIDE SEQUENCE</scope>
</reference>
<keyword evidence="2" id="KW-0732">Signal</keyword>
<proteinExistence type="predicted"/>
<dbReference type="EMBL" id="GDJX01010618">
    <property type="protein sequence ID" value="JAT57318.1"/>
    <property type="molecule type" value="Transcribed_RNA"/>
</dbReference>
<dbReference type="PANTHER" id="PTHR21234">
    <property type="entry name" value="PURINE NUCLEOSIDE PHOSPHORYLASE"/>
    <property type="match status" value="1"/>
</dbReference>
<dbReference type="CDD" id="cd09008">
    <property type="entry name" value="MTAN"/>
    <property type="match status" value="1"/>
</dbReference>
<dbReference type="PANTHER" id="PTHR21234:SF43">
    <property type="entry name" value="OS06G0112100 PROTEIN"/>
    <property type="match status" value="1"/>
</dbReference>
<sequence>FAGSPTTSVSGSPTTGSNMAVGRPSSSAPALLLLLLPVLLPGQSSGFFPPASRRHVRSLVHRANRGGPFVGLVLAFQTEADAVDSSGEFVPRSDLPWVDMYGRRFHVGSIRGVPVIYVMTGQRRLNAGITVQMLLDHFDVGGIVHYGTAGSADDSLSFGDVSVPKYVAFTGSWNWMRFNSSGGQVPDLSVAAYNTPKEGDNFLGRIEFKPEEYFSVGKQMQKVFWLETYPAWFELAQKLKDLKLESCANATYCLPHSPIVVFGLKGATADVFVDNAAYRQFLFKRFDVSTVDEESAAVVMTAMSPGVPVIIFRGVSDLAGGEPGYSSTTLSSLASTNALKVAVKFIELIGKKKQVHYSITDGW</sequence>
<gene>
    <name evidence="4" type="primary">BSPA_2</name>
    <name evidence="4" type="ORF">g.44118</name>
</gene>